<dbReference type="Proteomes" id="UP000005239">
    <property type="component" value="Unassembled WGS sequence"/>
</dbReference>
<protein>
    <submittedName>
        <fullName evidence="1">Uncharacterized protein</fullName>
    </submittedName>
</protein>
<gene>
    <name evidence="1" type="primary">WBGene00098602</name>
</gene>
<reference evidence="2" key="1">
    <citation type="journal article" date="2008" name="Nat. Genet.">
        <title>The Pristionchus pacificus genome provides a unique perspective on nematode lifestyle and parasitism.</title>
        <authorList>
            <person name="Dieterich C."/>
            <person name="Clifton S.W."/>
            <person name="Schuster L.N."/>
            <person name="Chinwalla A."/>
            <person name="Delehaunty K."/>
            <person name="Dinkelacker I."/>
            <person name="Fulton L."/>
            <person name="Fulton R."/>
            <person name="Godfrey J."/>
            <person name="Minx P."/>
            <person name="Mitreva M."/>
            <person name="Roeseler W."/>
            <person name="Tian H."/>
            <person name="Witte H."/>
            <person name="Yang S.P."/>
            <person name="Wilson R.K."/>
            <person name="Sommer R.J."/>
        </authorList>
    </citation>
    <scope>NUCLEOTIDE SEQUENCE [LARGE SCALE GENOMIC DNA]</scope>
    <source>
        <strain evidence="2">PS312</strain>
    </source>
</reference>
<name>A0A2A6CNB3_PRIPA</name>
<proteinExistence type="predicted"/>
<dbReference type="EnsemblMetazoa" id="PPA09048.1">
    <property type="protein sequence ID" value="PPA09048.1"/>
    <property type="gene ID" value="WBGene00098602"/>
</dbReference>
<accession>A0A8R1U872</accession>
<reference evidence="1" key="2">
    <citation type="submission" date="2022-06" db="UniProtKB">
        <authorList>
            <consortium name="EnsemblMetazoa"/>
        </authorList>
    </citation>
    <scope>IDENTIFICATION</scope>
    <source>
        <strain evidence="1">PS312</strain>
    </source>
</reference>
<sequence>MLVRILLIVCLATAIVVSGDGQETSKRTIQILRNALKAAEANYEDRHEEKAPVIDFVDTTNFSRNLGNLIFMHAERAAPGYVEMEKQTKSERALVSMAKELATMQMGPE</sequence>
<dbReference type="AlphaFoldDB" id="A0A2A6CNB3"/>
<evidence type="ECO:0000313" key="1">
    <source>
        <dbReference type="EnsemblMetazoa" id="PPA09048.1"/>
    </source>
</evidence>
<keyword evidence="2" id="KW-1185">Reference proteome</keyword>
<evidence type="ECO:0000313" key="2">
    <source>
        <dbReference type="Proteomes" id="UP000005239"/>
    </source>
</evidence>
<organism evidence="1 2">
    <name type="scientific">Pristionchus pacificus</name>
    <name type="common">Parasitic nematode worm</name>
    <dbReference type="NCBI Taxonomy" id="54126"/>
    <lineage>
        <taxon>Eukaryota</taxon>
        <taxon>Metazoa</taxon>
        <taxon>Ecdysozoa</taxon>
        <taxon>Nematoda</taxon>
        <taxon>Chromadorea</taxon>
        <taxon>Rhabditida</taxon>
        <taxon>Rhabditina</taxon>
        <taxon>Diplogasteromorpha</taxon>
        <taxon>Diplogasteroidea</taxon>
        <taxon>Neodiplogasteridae</taxon>
        <taxon>Pristionchus</taxon>
    </lineage>
</organism>
<accession>A0A2A6CNB3</accession>